<dbReference type="EnsemblMetazoa" id="AATE005822-RA">
    <property type="protein sequence ID" value="AATE005822-PA.1"/>
    <property type="gene ID" value="AATE005822"/>
</dbReference>
<proteinExistence type="predicted"/>
<accession>A0A182IUP1</accession>
<evidence type="ECO:0000313" key="1">
    <source>
        <dbReference type="EnsemblMetazoa" id="AATE005822-PA.1"/>
    </source>
</evidence>
<protein>
    <submittedName>
        <fullName evidence="1">Uncharacterized protein</fullName>
    </submittedName>
</protein>
<sequence length="348" mass="38798">MAREIRMHAPFVKRFAFPCGAKSKPRERSGKVRDIISVSHAERINAICLLSQCCTRAYIKRSPRPTVVALSHCGYVHSITIGWLDSITLGRLVAGSCCWDAPVEGTEGAARRGKELNLPRHSEVAAAAIASSSSRLFGLQLVVFQCVRRPDALMYFLSQPWHTYGRSLVCRRLCSFRCTNWVNFCGQRSQAYGFWPLCSRRCVFRLEVDEKRFLQMSHWCGFSPVCTRWCFCRCASCVNDFVQTLHLNGRSPECPREFGLPGLIGLPLREYEPPSGLRLLGGDTVRPGDDRCVVHVMLAVRVVMVMVPEMVQMVVMVVIRVRLLRLLYHLRSWGGAGGSGGGGGSGDG</sequence>
<dbReference type="VEuPathDB" id="VectorBase:AATE005822"/>
<reference evidence="1" key="1">
    <citation type="submission" date="2022-08" db="UniProtKB">
        <authorList>
            <consortium name="EnsemblMetazoa"/>
        </authorList>
    </citation>
    <scope>IDENTIFICATION</scope>
    <source>
        <strain evidence="1">EBRO</strain>
    </source>
</reference>
<organism evidence="1">
    <name type="scientific">Anopheles atroparvus</name>
    <name type="common">European mosquito</name>
    <dbReference type="NCBI Taxonomy" id="41427"/>
    <lineage>
        <taxon>Eukaryota</taxon>
        <taxon>Metazoa</taxon>
        <taxon>Ecdysozoa</taxon>
        <taxon>Arthropoda</taxon>
        <taxon>Hexapoda</taxon>
        <taxon>Insecta</taxon>
        <taxon>Pterygota</taxon>
        <taxon>Neoptera</taxon>
        <taxon>Endopterygota</taxon>
        <taxon>Diptera</taxon>
        <taxon>Nematocera</taxon>
        <taxon>Culicoidea</taxon>
        <taxon>Culicidae</taxon>
        <taxon>Anophelinae</taxon>
        <taxon>Anopheles</taxon>
    </lineage>
</organism>
<dbReference type="AlphaFoldDB" id="A0A182IUP1"/>
<name>A0A182IUP1_ANOAO</name>